<dbReference type="InterPro" id="IPR050638">
    <property type="entry name" value="AA-Vitamin_Transporters"/>
</dbReference>
<keyword evidence="3 6" id="KW-0812">Transmembrane</keyword>
<dbReference type="InterPro" id="IPR000620">
    <property type="entry name" value="EamA_dom"/>
</dbReference>
<evidence type="ECO:0000256" key="5">
    <source>
        <dbReference type="ARBA" id="ARBA00023136"/>
    </source>
</evidence>
<evidence type="ECO:0000259" key="7">
    <source>
        <dbReference type="Pfam" id="PF00892"/>
    </source>
</evidence>
<protein>
    <recommendedName>
        <fullName evidence="7">EamA domain-containing protein</fullName>
    </recommendedName>
</protein>
<evidence type="ECO:0000256" key="3">
    <source>
        <dbReference type="ARBA" id="ARBA00022692"/>
    </source>
</evidence>
<proteinExistence type="predicted"/>
<dbReference type="Pfam" id="PF00892">
    <property type="entry name" value="EamA"/>
    <property type="match status" value="1"/>
</dbReference>
<dbReference type="PANTHER" id="PTHR32322">
    <property type="entry name" value="INNER MEMBRANE TRANSPORTER"/>
    <property type="match status" value="1"/>
</dbReference>
<accession>A0A382PI51</accession>
<organism evidence="8">
    <name type="scientific">marine metagenome</name>
    <dbReference type="NCBI Taxonomy" id="408172"/>
    <lineage>
        <taxon>unclassified sequences</taxon>
        <taxon>metagenomes</taxon>
        <taxon>ecological metagenomes</taxon>
    </lineage>
</organism>
<name>A0A382PI51_9ZZZZ</name>
<gene>
    <name evidence="8" type="ORF">METZ01_LOCUS325222</name>
</gene>
<reference evidence="8" key="1">
    <citation type="submission" date="2018-05" db="EMBL/GenBank/DDBJ databases">
        <authorList>
            <person name="Lanie J.A."/>
            <person name="Ng W.-L."/>
            <person name="Kazmierczak K.M."/>
            <person name="Andrzejewski T.M."/>
            <person name="Davidsen T.M."/>
            <person name="Wayne K.J."/>
            <person name="Tettelin H."/>
            <person name="Glass J.I."/>
            <person name="Rusch D."/>
            <person name="Podicherti R."/>
            <person name="Tsui H.-C.T."/>
            <person name="Winkler M.E."/>
        </authorList>
    </citation>
    <scope>NUCLEOTIDE SEQUENCE</scope>
</reference>
<feature type="transmembrane region" description="Helical" evidence="6">
    <location>
        <begin position="58"/>
        <end position="79"/>
    </location>
</feature>
<dbReference type="GO" id="GO:0005886">
    <property type="term" value="C:plasma membrane"/>
    <property type="evidence" value="ECO:0007669"/>
    <property type="project" value="UniProtKB-SubCell"/>
</dbReference>
<feature type="non-terminal residue" evidence="8">
    <location>
        <position position="147"/>
    </location>
</feature>
<evidence type="ECO:0000256" key="6">
    <source>
        <dbReference type="SAM" id="Phobius"/>
    </source>
</evidence>
<dbReference type="EMBL" id="UINC01107183">
    <property type="protein sequence ID" value="SVC72368.1"/>
    <property type="molecule type" value="Genomic_DNA"/>
</dbReference>
<evidence type="ECO:0000256" key="1">
    <source>
        <dbReference type="ARBA" id="ARBA00004651"/>
    </source>
</evidence>
<keyword evidence="2" id="KW-1003">Cell membrane</keyword>
<keyword evidence="5 6" id="KW-0472">Membrane</keyword>
<comment type="subcellular location">
    <subcellularLocation>
        <location evidence="1">Cell membrane</location>
        <topology evidence="1">Multi-pass membrane protein</topology>
    </subcellularLocation>
</comment>
<sequence length="147" mass="16532">MDILLSIFWGGHPTSLKVALPYAPPIRQGWMRFLISGIVIFIWAIYKKIPLIPERKELKPLFQLGILFSTQLLFLNIGISNTSVASSIVLNSTYPIWVITLGHFFIQEDKMSFIKFTGVVIAYLGIVVTYIDSIGNSSYIFGNSLCL</sequence>
<feature type="transmembrane region" description="Helical" evidence="6">
    <location>
        <begin position="113"/>
        <end position="131"/>
    </location>
</feature>
<evidence type="ECO:0000256" key="4">
    <source>
        <dbReference type="ARBA" id="ARBA00022989"/>
    </source>
</evidence>
<feature type="transmembrane region" description="Helical" evidence="6">
    <location>
        <begin position="29"/>
        <end position="46"/>
    </location>
</feature>
<dbReference type="InterPro" id="IPR037185">
    <property type="entry name" value="EmrE-like"/>
</dbReference>
<dbReference type="SUPFAM" id="SSF103481">
    <property type="entry name" value="Multidrug resistance efflux transporter EmrE"/>
    <property type="match status" value="1"/>
</dbReference>
<evidence type="ECO:0000313" key="8">
    <source>
        <dbReference type="EMBL" id="SVC72368.1"/>
    </source>
</evidence>
<feature type="transmembrane region" description="Helical" evidence="6">
    <location>
        <begin position="85"/>
        <end position="106"/>
    </location>
</feature>
<feature type="domain" description="EamA" evidence="7">
    <location>
        <begin position="3"/>
        <end position="130"/>
    </location>
</feature>
<keyword evidence="4 6" id="KW-1133">Transmembrane helix</keyword>
<evidence type="ECO:0000256" key="2">
    <source>
        <dbReference type="ARBA" id="ARBA00022475"/>
    </source>
</evidence>
<dbReference type="PANTHER" id="PTHR32322:SF18">
    <property type="entry name" value="S-ADENOSYLMETHIONINE_S-ADENOSYLHOMOCYSTEINE TRANSPORTER"/>
    <property type="match status" value="1"/>
</dbReference>
<dbReference type="AlphaFoldDB" id="A0A382PI51"/>